<dbReference type="GO" id="GO:0015379">
    <property type="term" value="F:potassium:chloride symporter activity"/>
    <property type="evidence" value="ECO:0007669"/>
    <property type="project" value="TreeGrafter"/>
</dbReference>
<dbReference type="InterPro" id="IPR004842">
    <property type="entry name" value="SLC12A_fam"/>
</dbReference>
<keyword evidence="2 5" id="KW-0812">Transmembrane</keyword>
<organism evidence="7 8">
    <name type="scientific">Gongylonema pulchrum</name>
    <dbReference type="NCBI Taxonomy" id="637853"/>
    <lineage>
        <taxon>Eukaryota</taxon>
        <taxon>Metazoa</taxon>
        <taxon>Ecdysozoa</taxon>
        <taxon>Nematoda</taxon>
        <taxon>Chromadorea</taxon>
        <taxon>Rhabditida</taxon>
        <taxon>Spirurina</taxon>
        <taxon>Spiruromorpha</taxon>
        <taxon>Spiruroidea</taxon>
        <taxon>Gongylonematidae</taxon>
        <taxon>Gongylonema</taxon>
    </lineage>
</organism>
<evidence type="ECO:0000259" key="6">
    <source>
        <dbReference type="Pfam" id="PF00324"/>
    </source>
</evidence>
<dbReference type="GO" id="GO:0055064">
    <property type="term" value="P:chloride ion homeostasis"/>
    <property type="evidence" value="ECO:0007669"/>
    <property type="project" value="TreeGrafter"/>
</dbReference>
<keyword evidence="4 5" id="KW-0472">Membrane</keyword>
<dbReference type="Proteomes" id="UP000271098">
    <property type="component" value="Unassembled WGS sequence"/>
</dbReference>
<feature type="domain" description="Amino acid permease/ SLC12A" evidence="6">
    <location>
        <begin position="2"/>
        <end position="123"/>
    </location>
</feature>
<dbReference type="OrthoDB" id="9947497at2759"/>
<evidence type="ECO:0000313" key="8">
    <source>
        <dbReference type="Proteomes" id="UP000271098"/>
    </source>
</evidence>
<evidence type="ECO:0000313" key="7">
    <source>
        <dbReference type="EMBL" id="VDN29095.1"/>
    </source>
</evidence>
<reference evidence="7 8" key="1">
    <citation type="submission" date="2018-11" db="EMBL/GenBank/DDBJ databases">
        <authorList>
            <consortium name="Pathogen Informatics"/>
        </authorList>
    </citation>
    <scope>NUCLEOTIDE SEQUENCE [LARGE SCALE GENOMIC DNA]</scope>
</reference>
<comment type="subcellular location">
    <subcellularLocation>
        <location evidence="1">Membrane</location>
        <topology evidence="1">Multi-pass membrane protein</topology>
    </subcellularLocation>
</comment>
<dbReference type="Gene3D" id="1.20.1740.10">
    <property type="entry name" value="Amino acid/polyamine transporter I"/>
    <property type="match status" value="1"/>
</dbReference>
<dbReference type="GO" id="GO:0045202">
    <property type="term" value="C:synapse"/>
    <property type="evidence" value="ECO:0007669"/>
    <property type="project" value="GOC"/>
</dbReference>
<dbReference type="GO" id="GO:0005886">
    <property type="term" value="C:plasma membrane"/>
    <property type="evidence" value="ECO:0007669"/>
    <property type="project" value="TreeGrafter"/>
</dbReference>
<keyword evidence="3 5" id="KW-1133">Transmembrane helix</keyword>
<evidence type="ECO:0000256" key="3">
    <source>
        <dbReference type="ARBA" id="ARBA00022989"/>
    </source>
</evidence>
<dbReference type="GO" id="GO:0006884">
    <property type="term" value="P:cell volume homeostasis"/>
    <property type="evidence" value="ECO:0007669"/>
    <property type="project" value="TreeGrafter"/>
</dbReference>
<evidence type="ECO:0000256" key="2">
    <source>
        <dbReference type="ARBA" id="ARBA00022692"/>
    </source>
</evidence>
<dbReference type="PANTHER" id="PTHR11827">
    <property type="entry name" value="SOLUTE CARRIER FAMILY 12, CATION COTRANSPORTERS"/>
    <property type="match status" value="1"/>
</dbReference>
<accession>A0A3P7MHW4</accession>
<gene>
    <name evidence="7" type="ORF">GPUH_LOCUS17064</name>
</gene>
<dbReference type="InterPro" id="IPR004841">
    <property type="entry name" value="AA-permease/SLC12A_dom"/>
</dbReference>
<dbReference type="PANTHER" id="PTHR11827:SF53">
    <property type="entry name" value="K+_CL-COTRANSPORTER"/>
    <property type="match status" value="1"/>
</dbReference>
<evidence type="ECO:0000256" key="5">
    <source>
        <dbReference type="SAM" id="Phobius"/>
    </source>
</evidence>
<feature type="transmembrane region" description="Helical" evidence="5">
    <location>
        <begin position="26"/>
        <end position="44"/>
    </location>
</feature>
<keyword evidence="8" id="KW-1185">Reference proteome</keyword>
<dbReference type="GO" id="GO:1990573">
    <property type="term" value="P:potassium ion import across plasma membrane"/>
    <property type="evidence" value="ECO:0007669"/>
    <property type="project" value="TreeGrafter"/>
</dbReference>
<evidence type="ECO:0000256" key="4">
    <source>
        <dbReference type="ARBA" id="ARBA00023136"/>
    </source>
</evidence>
<evidence type="ECO:0000256" key="1">
    <source>
        <dbReference type="ARBA" id="ARBA00004141"/>
    </source>
</evidence>
<dbReference type="EMBL" id="UYRT01084626">
    <property type="protein sequence ID" value="VDN29095.1"/>
    <property type="molecule type" value="Genomic_DNA"/>
</dbReference>
<dbReference type="GO" id="GO:0007268">
    <property type="term" value="P:chemical synaptic transmission"/>
    <property type="evidence" value="ECO:0007669"/>
    <property type="project" value="TreeGrafter"/>
</dbReference>
<dbReference type="AlphaFoldDB" id="A0A3P7MHW4"/>
<proteinExistence type="predicted"/>
<sequence>MSAGDLKNPNLSIPAGTIAAQLTTSFIYFSLALVFGAAIDGAVLRDKYGQSLRGGMIVANLSWPTEWLLLIGSFLSTFGAALQCLCSAPRLLQSIAKDDVIPVLKPFAKVTKKNEPFKGCATSPAINRQGRRDTCLKAICESYKEE</sequence>
<dbReference type="GO" id="GO:0055075">
    <property type="term" value="P:potassium ion homeostasis"/>
    <property type="evidence" value="ECO:0007669"/>
    <property type="project" value="TreeGrafter"/>
</dbReference>
<protein>
    <recommendedName>
        <fullName evidence="6">Amino acid permease/ SLC12A domain-containing protein</fullName>
    </recommendedName>
</protein>
<dbReference type="Pfam" id="PF00324">
    <property type="entry name" value="AA_permease"/>
    <property type="match status" value="1"/>
</dbReference>
<name>A0A3P7MHW4_9BILA</name>